<dbReference type="AlphaFoldDB" id="A0A0A8YCB1"/>
<protein>
    <submittedName>
        <fullName evidence="1">Uncharacterized protein</fullName>
    </submittedName>
</protein>
<name>A0A0A8YCB1_ARUDO</name>
<accession>A0A0A8YCB1</accession>
<dbReference type="EMBL" id="GBRH01274837">
    <property type="protein sequence ID" value="JAD23058.1"/>
    <property type="molecule type" value="Transcribed_RNA"/>
</dbReference>
<reference evidence="1" key="2">
    <citation type="journal article" date="2015" name="Data Brief">
        <title>Shoot transcriptome of the giant reed, Arundo donax.</title>
        <authorList>
            <person name="Barrero R.A."/>
            <person name="Guerrero F.D."/>
            <person name="Moolhuijzen P."/>
            <person name="Goolsby J.A."/>
            <person name="Tidwell J."/>
            <person name="Bellgard S.E."/>
            <person name="Bellgard M.I."/>
        </authorList>
    </citation>
    <scope>NUCLEOTIDE SEQUENCE</scope>
    <source>
        <tissue evidence="1">Shoot tissue taken approximately 20 cm above the soil surface</tissue>
    </source>
</reference>
<evidence type="ECO:0000313" key="1">
    <source>
        <dbReference type="EMBL" id="JAD23058.1"/>
    </source>
</evidence>
<reference evidence="1" key="1">
    <citation type="submission" date="2014-09" db="EMBL/GenBank/DDBJ databases">
        <authorList>
            <person name="Magalhaes I.L.F."/>
            <person name="Oliveira U."/>
            <person name="Santos F.R."/>
            <person name="Vidigal T.H.D.A."/>
            <person name="Brescovit A.D."/>
            <person name="Santos A.J."/>
        </authorList>
    </citation>
    <scope>NUCLEOTIDE SEQUENCE</scope>
    <source>
        <tissue evidence="1">Shoot tissue taken approximately 20 cm above the soil surface</tissue>
    </source>
</reference>
<sequence>MALVPAVVEDPVLVVELALGSISTSAGMEWGTALAEVAL</sequence>
<proteinExistence type="predicted"/>
<organism evidence="1">
    <name type="scientific">Arundo donax</name>
    <name type="common">Giant reed</name>
    <name type="synonym">Donax arundinaceus</name>
    <dbReference type="NCBI Taxonomy" id="35708"/>
    <lineage>
        <taxon>Eukaryota</taxon>
        <taxon>Viridiplantae</taxon>
        <taxon>Streptophyta</taxon>
        <taxon>Embryophyta</taxon>
        <taxon>Tracheophyta</taxon>
        <taxon>Spermatophyta</taxon>
        <taxon>Magnoliopsida</taxon>
        <taxon>Liliopsida</taxon>
        <taxon>Poales</taxon>
        <taxon>Poaceae</taxon>
        <taxon>PACMAD clade</taxon>
        <taxon>Arundinoideae</taxon>
        <taxon>Arundineae</taxon>
        <taxon>Arundo</taxon>
    </lineage>
</organism>